<dbReference type="AlphaFoldDB" id="A0A438C8P5"/>
<comment type="caution">
    <text evidence="1">The sequence shown here is derived from an EMBL/GenBank/DDBJ whole genome shotgun (WGS) entry which is preliminary data.</text>
</comment>
<reference evidence="1 2" key="1">
    <citation type="journal article" date="2018" name="PLoS Genet.">
        <title>Population sequencing reveals clonal diversity and ancestral inbreeding in the grapevine cultivar Chardonnay.</title>
        <authorList>
            <person name="Roach M.J."/>
            <person name="Johnson D.L."/>
            <person name="Bohlmann J."/>
            <person name="van Vuuren H.J."/>
            <person name="Jones S.J."/>
            <person name="Pretorius I.S."/>
            <person name="Schmidt S.A."/>
            <person name="Borneman A.R."/>
        </authorList>
    </citation>
    <scope>NUCLEOTIDE SEQUENCE [LARGE SCALE GENOMIC DNA]</scope>
    <source>
        <strain evidence="2">cv. Chardonnay</strain>
        <tissue evidence="1">Leaf</tissue>
    </source>
</reference>
<proteinExistence type="predicted"/>
<sequence>MKIAVQSIEIENLVANNFVFDNTNKTIFEGLDCLQRNFPCNTSRFFQLYHPGTCHCNMYLGEIIVVAF</sequence>
<gene>
    <name evidence="1" type="ORF">CK203_112383</name>
</gene>
<protein>
    <submittedName>
        <fullName evidence="1">Uncharacterized protein</fullName>
    </submittedName>
</protein>
<name>A0A438C8P5_VITVI</name>
<accession>A0A438C8P5</accession>
<evidence type="ECO:0000313" key="2">
    <source>
        <dbReference type="Proteomes" id="UP000288805"/>
    </source>
</evidence>
<evidence type="ECO:0000313" key="1">
    <source>
        <dbReference type="EMBL" id="RVW19635.1"/>
    </source>
</evidence>
<dbReference type="Proteomes" id="UP000288805">
    <property type="component" value="Unassembled WGS sequence"/>
</dbReference>
<dbReference type="EMBL" id="QGNW01002453">
    <property type="protein sequence ID" value="RVW19635.1"/>
    <property type="molecule type" value="Genomic_DNA"/>
</dbReference>
<organism evidence="1 2">
    <name type="scientific">Vitis vinifera</name>
    <name type="common">Grape</name>
    <dbReference type="NCBI Taxonomy" id="29760"/>
    <lineage>
        <taxon>Eukaryota</taxon>
        <taxon>Viridiplantae</taxon>
        <taxon>Streptophyta</taxon>
        <taxon>Embryophyta</taxon>
        <taxon>Tracheophyta</taxon>
        <taxon>Spermatophyta</taxon>
        <taxon>Magnoliopsida</taxon>
        <taxon>eudicotyledons</taxon>
        <taxon>Gunneridae</taxon>
        <taxon>Pentapetalae</taxon>
        <taxon>rosids</taxon>
        <taxon>Vitales</taxon>
        <taxon>Vitaceae</taxon>
        <taxon>Viteae</taxon>
        <taxon>Vitis</taxon>
    </lineage>
</organism>